<keyword evidence="5 9" id="KW-0375">Hydrogen ion transport</keyword>
<evidence type="ECO:0000256" key="4">
    <source>
        <dbReference type="ARBA" id="ARBA00022692"/>
    </source>
</evidence>
<dbReference type="InterPro" id="IPR002490">
    <property type="entry name" value="V-ATPase_116kDa_su"/>
</dbReference>
<evidence type="ECO:0000256" key="9">
    <source>
        <dbReference type="RuleBase" id="RU361189"/>
    </source>
</evidence>
<dbReference type="GO" id="GO:0046961">
    <property type="term" value="F:proton-transporting ATPase activity, rotational mechanism"/>
    <property type="evidence" value="ECO:0007669"/>
    <property type="project" value="InterPro"/>
</dbReference>
<keyword evidence="4 9" id="KW-0812">Transmembrane</keyword>
<dbReference type="AlphaFoldDB" id="A0AAV7ZVE8"/>
<dbReference type="PIRSF" id="PIRSF001293">
    <property type="entry name" value="ATP6V0A1"/>
    <property type="match status" value="1"/>
</dbReference>
<keyword evidence="7 9" id="KW-0406">Ion transport</keyword>
<comment type="caution">
    <text evidence="11">The sequence shown here is derived from an EMBL/GenBank/DDBJ whole genome shotgun (WGS) entry which is preliminary data.</text>
</comment>
<protein>
    <recommendedName>
        <fullName evidence="9">V-type proton ATPase subunit a</fullName>
    </recommendedName>
</protein>
<evidence type="ECO:0000256" key="10">
    <source>
        <dbReference type="SAM" id="Coils"/>
    </source>
</evidence>
<dbReference type="EMBL" id="JANTQA010000023">
    <property type="protein sequence ID" value="KAJ3445889.1"/>
    <property type="molecule type" value="Genomic_DNA"/>
</dbReference>
<evidence type="ECO:0000313" key="12">
    <source>
        <dbReference type="Proteomes" id="UP001146793"/>
    </source>
</evidence>
<feature type="coiled-coil region" evidence="10">
    <location>
        <begin position="105"/>
        <end position="146"/>
    </location>
</feature>
<name>A0AAV7ZVE8_9EUKA</name>
<keyword evidence="8 9" id="KW-0472">Membrane</keyword>
<dbReference type="PANTHER" id="PTHR11629">
    <property type="entry name" value="VACUOLAR PROTON ATPASES"/>
    <property type="match status" value="1"/>
</dbReference>
<proteinExistence type="inferred from homology"/>
<dbReference type="GO" id="GO:0007035">
    <property type="term" value="P:vacuolar acidification"/>
    <property type="evidence" value="ECO:0007669"/>
    <property type="project" value="TreeGrafter"/>
</dbReference>
<dbReference type="GO" id="GO:0000220">
    <property type="term" value="C:vacuolar proton-transporting V-type ATPase, V0 domain"/>
    <property type="evidence" value="ECO:0007669"/>
    <property type="project" value="InterPro"/>
</dbReference>
<evidence type="ECO:0000256" key="5">
    <source>
        <dbReference type="ARBA" id="ARBA00022781"/>
    </source>
</evidence>
<keyword evidence="6 9" id="KW-1133">Transmembrane helix</keyword>
<feature type="transmembrane region" description="Helical" evidence="9">
    <location>
        <begin position="577"/>
        <end position="597"/>
    </location>
</feature>
<feature type="transmembrane region" description="Helical" evidence="9">
    <location>
        <begin position="423"/>
        <end position="446"/>
    </location>
</feature>
<organism evidence="11 12">
    <name type="scientific">Anaeramoeba flamelloides</name>
    <dbReference type="NCBI Taxonomy" id="1746091"/>
    <lineage>
        <taxon>Eukaryota</taxon>
        <taxon>Metamonada</taxon>
        <taxon>Anaeramoebidae</taxon>
        <taxon>Anaeramoeba</taxon>
    </lineage>
</organism>
<comment type="function">
    <text evidence="9">Essential component of the vacuolar proton pump (V-ATPase), a multimeric enzyme that catalyzes the translocation of protons across the membranes. Required for assembly and activity of the V-ATPase.</text>
</comment>
<reference evidence="11" key="1">
    <citation type="submission" date="2022-08" db="EMBL/GenBank/DDBJ databases">
        <title>Novel sulphate-reducing endosymbionts in the free-living metamonad Anaeramoeba.</title>
        <authorList>
            <person name="Jerlstrom-Hultqvist J."/>
            <person name="Cepicka I."/>
            <person name="Gallot-Lavallee L."/>
            <person name="Salas-Leiva D."/>
            <person name="Curtis B.A."/>
            <person name="Zahonova K."/>
            <person name="Pipaliya S."/>
            <person name="Dacks J."/>
            <person name="Roger A.J."/>
        </authorList>
    </citation>
    <scope>NUCLEOTIDE SEQUENCE</scope>
    <source>
        <strain evidence="11">Busselton2</strain>
    </source>
</reference>
<dbReference type="InterPro" id="IPR026028">
    <property type="entry name" value="V-type_ATPase_116kDa_su_euka"/>
</dbReference>
<feature type="transmembrane region" description="Helical" evidence="9">
    <location>
        <begin position="466"/>
        <end position="486"/>
    </location>
</feature>
<dbReference type="Pfam" id="PF01496">
    <property type="entry name" value="V_ATPase_I"/>
    <property type="match status" value="1"/>
</dbReference>
<accession>A0AAV7ZVE8</accession>
<feature type="transmembrane region" description="Helical" evidence="9">
    <location>
        <begin position="759"/>
        <end position="781"/>
    </location>
</feature>
<evidence type="ECO:0000256" key="3">
    <source>
        <dbReference type="ARBA" id="ARBA00022448"/>
    </source>
</evidence>
<gene>
    <name evidence="11" type="ORF">M0812_11777</name>
</gene>
<keyword evidence="10" id="KW-0175">Coiled coil</keyword>
<evidence type="ECO:0000256" key="2">
    <source>
        <dbReference type="ARBA" id="ARBA00009904"/>
    </source>
</evidence>
<feature type="transmembrane region" description="Helical" evidence="9">
    <location>
        <begin position="544"/>
        <end position="565"/>
    </location>
</feature>
<feature type="transmembrane region" description="Helical" evidence="9">
    <location>
        <begin position="645"/>
        <end position="664"/>
    </location>
</feature>
<comment type="similarity">
    <text evidence="2 9">Belongs to the V-ATPase 116 kDa subunit family.</text>
</comment>
<dbReference type="Proteomes" id="UP001146793">
    <property type="component" value="Unassembled WGS sequence"/>
</dbReference>
<evidence type="ECO:0000256" key="1">
    <source>
        <dbReference type="ARBA" id="ARBA00004141"/>
    </source>
</evidence>
<evidence type="ECO:0000256" key="6">
    <source>
        <dbReference type="ARBA" id="ARBA00022989"/>
    </source>
</evidence>
<comment type="subcellular location">
    <subcellularLocation>
        <location evidence="1">Membrane</location>
        <topology evidence="1">Multi-pass membrane protein</topology>
    </subcellularLocation>
</comment>
<keyword evidence="3 9" id="KW-0813">Transport</keyword>
<dbReference type="GO" id="GO:0051117">
    <property type="term" value="F:ATPase binding"/>
    <property type="evidence" value="ECO:0007669"/>
    <property type="project" value="TreeGrafter"/>
</dbReference>
<sequence>MGDLLRSTEMTLVQFLIQHSAVHETVHEIGLKGIVDFVDLNENLSAFQRPFINEVKRLDLLEKKLNFFQTSLNEAGPLPKQVLDFGNKGEIALENREEIDEIGKENIMEVDLDELETQLEETENDLNELLNNENELETQFIHLLENKSVAKSSGELFHQQTNDFFRVGSNMDDERKPLIEDNYGIGLNFLSGSIVRERIVILERILWRSTRGNMYLKWNEIKKPIKDLKTRKFVHKVAFVVFYQGEKIGEKIQKICQSLGSHLFNISENETERDDLINNLTEQINGLSVVLNKSRSLRINSLDRIKKILPYWYERIKKEKAIYNIMNCFKDDMSKNSLIAQGWLPKDQLEDLKISLHKATESVGSRIPTVTEEINFLNQNITPPTHFRITQFQKGFQAITESYAIANYQEINPSPFNIITFPFLFAVMFGDLGHGLLMTIFSLFVFKKIDKIKKMARKDEIVKLLYDGRFIILMMGLFSMFTGLIYNEIFAVPMDLFGTCWTPRKNSTVLDLKSKNCCYPFGVDPSWADTTTELLNSNSLKMKLSVLFGIIQMVLGIILSLFNHIHFKQFLNIWFEFIPEILLLLSFFGYMCFLIIYKWLTNWNHREGQTGGIILITTLINFFLKPGTVAKDQQIYKHQDKVQSILAIIFVLSIPLMLIPKPFILRHRWKKKQRNKNGYIQINGSDDDDDENGKSNKQEEKFEFGEVFIHQMIHTIEFVLGSISNTASYLRLWALSLAHSQLSKVFWQMIFLFTLRINIPGTVAIGFCIWACTTFVVLMIMESLSAFLHALRLHWVEFNNKFYKGEYAIKFVPFNYKQIEAEANDLRD</sequence>
<evidence type="ECO:0000313" key="11">
    <source>
        <dbReference type="EMBL" id="KAJ3445889.1"/>
    </source>
</evidence>
<dbReference type="PANTHER" id="PTHR11629:SF63">
    <property type="entry name" value="V-TYPE PROTON ATPASE SUBUNIT A"/>
    <property type="match status" value="1"/>
</dbReference>
<evidence type="ECO:0000256" key="7">
    <source>
        <dbReference type="ARBA" id="ARBA00023065"/>
    </source>
</evidence>
<evidence type="ECO:0000256" key="8">
    <source>
        <dbReference type="ARBA" id="ARBA00023136"/>
    </source>
</evidence>